<accession>A0A7L7SXC8</accession>
<protein>
    <submittedName>
        <fullName evidence="1">Uncharacterized protein</fullName>
    </submittedName>
</protein>
<proteinExistence type="predicted"/>
<dbReference type="Proteomes" id="UP000516647">
    <property type="component" value="Segment"/>
</dbReference>
<organism evidence="1 2">
    <name type="scientific">Enterococcus phage 9183</name>
    <dbReference type="NCBI Taxonomy" id="2763102"/>
    <lineage>
        <taxon>Viruses</taxon>
        <taxon>Duplodnaviria</taxon>
        <taxon>Heunggongvirae</taxon>
        <taxon>Uroviricota</taxon>
        <taxon>Caudoviricetes</taxon>
        <taxon>Andrewesvirinae</taxon>
        <taxon>Denvervirus</taxon>
        <taxon>Denvervirus dv9183</taxon>
    </lineage>
</organism>
<evidence type="ECO:0000313" key="1">
    <source>
        <dbReference type="EMBL" id="QOC57505.1"/>
    </source>
</evidence>
<sequence length="68" mass="8353">MTTLQSNNEYFFPPIKNPFNTEEEFREEKRKTQEIFDSLDIEDSLQSIQSDYYGEKLTWLEQLEYEYI</sequence>
<name>A0A7L7SXC8_9CAUD</name>
<keyword evidence="2" id="KW-1185">Reference proteome</keyword>
<reference evidence="1 2" key="1">
    <citation type="submission" date="2020-08" db="EMBL/GenBank/DDBJ databases">
        <authorList>
            <person name="Canfield G.S."/>
            <person name="Duerkop B.A."/>
        </authorList>
    </citation>
    <scope>NUCLEOTIDE SEQUENCE [LARGE SCALE GENOMIC DNA]</scope>
</reference>
<dbReference type="EMBL" id="MT939241">
    <property type="protein sequence ID" value="QOC57505.1"/>
    <property type="molecule type" value="Genomic_DNA"/>
</dbReference>
<gene>
    <name evidence="1" type="ORF">phi9183_ORF012</name>
</gene>
<evidence type="ECO:0000313" key="2">
    <source>
        <dbReference type="Proteomes" id="UP000516647"/>
    </source>
</evidence>